<keyword evidence="3" id="KW-1185">Reference proteome</keyword>
<proteinExistence type="predicted"/>
<evidence type="ECO:0000313" key="2">
    <source>
        <dbReference type="EMBL" id="TWB72430.1"/>
    </source>
</evidence>
<evidence type="ECO:0000256" key="1">
    <source>
        <dbReference type="SAM" id="MobiDB-lite"/>
    </source>
</evidence>
<protein>
    <submittedName>
        <fullName evidence="2">Uncharacterized protein</fullName>
    </submittedName>
</protein>
<evidence type="ECO:0000313" key="3">
    <source>
        <dbReference type="Proteomes" id="UP000315914"/>
    </source>
</evidence>
<feature type="compositionally biased region" description="Basic and acidic residues" evidence="1">
    <location>
        <begin position="48"/>
        <end position="57"/>
    </location>
</feature>
<comment type="caution">
    <text evidence="2">The sequence shown here is derived from an EMBL/GenBank/DDBJ whole genome shotgun (WGS) entry which is preliminary data.</text>
</comment>
<dbReference type="EMBL" id="VITW01000006">
    <property type="protein sequence ID" value="TWB72430.1"/>
    <property type="molecule type" value="Genomic_DNA"/>
</dbReference>
<accession>A0A560IRH3</accession>
<dbReference type="RefSeq" id="WP_136615764.1">
    <property type="nucleotide sequence ID" value="NZ_LWIG01000062.1"/>
</dbReference>
<name>A0A560IRH3_9BRAD</name>
<dbReference type="OrthoDB" id="8251778at2"/>
<feature type="region of interest" description="Disordered" evidence="1">
    <location>
        <begin position="43"/>
        <end position="72"/>
    </location>
</feature>
<reference evidence="2 3" key="1">
    <citation type="submission" date="2019-06" db="EMBL/GenBank/DDBJ databases">
        <title>Genomic Encyclopedia of Type Strains, Phase IV (KMG-V): Genome sequencing to study the core and pangenomes of soil and plant-associated prokaryotes.</title>
        <authorList>
            <person name="Whitman W."/>
        </authorList>
    </citation>
    <scope>NUCLEOTIDE SEQUENCE [LARGE SCALE GENOMIC DNA]</scope>
    <source>
        <strain evidence="2 3">BR 10556</strain>
    </source>
</reference>
<sequence length="72" mass="7964">MPIRRPIHPLMSDAAHVEMARDAISKARDVLKQSELDTFLGRKTYKPFPKENTKSNIDDGDGVSPPASSRDG</sequence>
<dbReference type="Proteomes" id="UP000315914">
    <property type="component" value="Unassembled WGS sequence"/>
</dbReference>
<gene>
    <name evidence="2" type="ORF">FBZ95_106145</name>
</gene>
<organism evidence="2 3">
    <name type="scientific">Bradyrhizobium sacchari</name>
    <dbReference type="NCBI Taxonomy" id="1399419"/>
    <lineage>
        <taxon>Bacteria</taxon>
        <taxon>Pseudomonadati</taxon>
        <taxon>Pseudomonadota</taxon>
        <taxon>Alphaproteobacteria</taxon>
        <taxon>Hyphomicrobiales</taxon>
        <taxon>Nitrobacteraceae</taxon>
        <taxon>Bradyrhizobium</taxon>
    </lineage>
</organism>
<dbReference type="AlphaFoldDB" id="A0A560IRH3"/>